<dbReference type="EMBL" id="VGIY01000565">
    <property type="protein sequence ID" value="MBM3318959.1"/>
    <property type="molecule type" value="Genomic_DNA"/>
</dbReference>
<dbReference type="InterPro" id="IPR011835">
    <property type="entry name" value="GS/SS"/>
</dbReference>
<keyword evidence="5" id="KW-0328">Glycosyltransferase</keyword>
<feature type="domain" description="Glycosyl transferase family 1" evidence="9">
    <location>
        <begin position="254"/>
        <end position="401"/>
    </location>
</feature>
<name>A0A938BNG3_UNCEI</name>
<dbReference type="Gene3D" id="3.40.50.2000">
    <property type="entry name" value="Glycogen Phosphorylase B"/>
    <property type="match status" value="3"/>
</dbReference>
<evidence type="ECO:0000256" key="5">
    <source>
        <dbReference type="ARBA" id="ARBA00022676"/>
    </source>
</evidence>
<evidence type="ECO:0000256" key="2">
    <source>
        <dbReference type="ARBA" id="ARBA00002764"/>
    </source>
</evidence>
<comment type="catalytic activity">
    <reaction evidence="1">
        <text>[(1-&gt;4)-alpha-D-glucosyl](n) + ADP-alpha-D-glucose = [(1-&gt;4)-alpha-D-glucosyl](n+1) + ADP + H(+)</text>
        <dbReference type="Rhea" id="RHEA:18189"/>
        <dbReference type="Rhea" id="RHEA-COMP:9584"/>
        <dbReference type="Rhea" id="RHEA-COMP:9587"/>
        <dbReference type="ChEBI" id="CHEBI:15378"/>
        <dbReference type="ChEBI" id="CHEBI:15444"/>
        <dbReference type="ChEBI" id="CHEBI:57498"/>
        <dbReference type="ChEBI" id="CHEBI:456216"/>
        <dbReference type="EC" id="2.4.1.21"/>
    </reaction>
</comment>
<dbReference type="PANTHER" id="PTHR45825:SF11">
    <property type="entry name" value="ALPHA AMYLASE DOMAIN-CONTAINING PROTEIN"/>
    <property type="match status" value="1"/>
</dbReference>
<comment type="caution">
    <text evidence="11">The sequence shown here is derived from an EMBL/GenBank/DDBJ whole genome shotgun (WGS) entry which is preliminary data.</text>
</comment>
<evidence type="ECO:0000256" key="7">
    <source>
        <dbReference type="ARBA" id="ARBA00023056"/>
    </source>
</evidence>
<evidence type="ECO:0000256" key="1">
    <source>
        <dbReference type="ARBA" id="ARBA00001478"/>
    </source>
</evidence>
<proteinExistence type="inferred from homology"/>
<feature type="non-terminal residue" evidence="11">
    <location>
        <position position="1"/>
    </location>
</feature>
<evidence type="ECO:0000256" key="6">
    <source>
        <dbReference type="ARBA" id="ARBA00022679"/>
    </source>
</evidence>
<feature type="domain" description="Starch synthase catalytic" evidence="10">
    <location>
        <begin position="137"/>
        <end position="197"/>
    </location>
</feature>
<dbReference type="InterPro" id="IPR001296">
    <property type="entry name" value="Glyco_trans_1"/>
</dbReference>
<protein>
    <recommendedName>
        <fullName evidence="4">starch synthase</fullName>
        <ecNumber evidence="4">2.4.1.21</ecNumber>
    </recommendedName>
</protein>
<feature type="region of interest" description="Disordered" evidence="8">
    <location>
        <begin position="82"/>
        <end position="126"/>
    </location>
</feature>
<dbReference type="HAMAP" id="MF_00484">
    <property type="entry name" value="Glycogen_synth"/>
    <property type="match status" value="1"/>
</dbReference>
<keyword evidence="7" id="KW-0320">Glycogen biosynthesis</keyword>
<dbReference type="PANTHER" id="PTHR45825">
    <property type="entry name" value="GRANULE-BOUND STARCH SYNTHASE 1, CHLOROPLASTIC/AMYLOPLASTIC"/>
    <property type="match status" value="1"/>
</dbReference>
<dbReference type="GO" id="GO:0004373">
    <property type="term" value="F:alpha-1,4-glucan glucosyltransferase (UDP-glucose donor) activity"/>
    <property type="evidence" value="ECO:0007669"/>
    <property type="project" value="InterPro"/>
</dbReference>
<dbReference type="EC" id="2.4.1.21" evidence="4"/>
<dbReference type="Pfam" id="PF08323">
    <property type="entry name" value="Glyco_transf_5"/>
    <property type="match status" value="2"/>
</dbReference>
<evidence type="ECO:0000256" key="3">
    <source>
        <dbReference type="ARBA" id="ARBA00010281"/>
    </source>
</evidence>
<dbReference type="Pfam" id="PF00534">
    <property type="entry name" value="Glycos_transf_1"/>
    <property type="match status" value="1"/>
</dbReference>
<feature type="compositionally biased region" description="Gly residues" evidence="8">
    <location>
        <begin position="89"/>
        <end position="98"/>
    </location>
</feature>
<evidence type="ECO:0000256" key="8">
    <source>
        <dbReference type="SAM" id="MobiDB-lite"/>
    </source>
</evidence>
<comment type="function">
    <text evidence="2">Synthesizes alpha-1,4-glucan chains using ADP-glucose.</text>
</comment>
<dbReference type="AlphaFoldDB" id="A0A938BNG3"/>
<gene>
    <name evidence="11" type="ORF">FJY75_14020</name>
</gene>
<comment type="similarity">
    <text evidence="3">Belongs to the glycosyltransferase 1 family. Bacterial/plant glycogen synthase subfamily.</text>
</comment>
<evidence type="ECO:0000256" key="4">
    <source>
        <dbReference type="ARBA" id="ARBA00012588"/>
    </source>
</evidence>
<organism evidence="11 12">
    <name type="scientific">Eiseniibacteriota bacterium</name>
    <dbReference type="NCBI Taxonomy" id="2212470"/>
    <lineage>
        <taxon>Bacteria</taxon>
        <taxon>Candidatus Eiseniibacteriota</taxon>
    </lineage>
</organism>
<evidence type="ECO:0000313" key="12">
    <source>
        <dbReference type="Proteomes" id="UP000748308"/>
    </source>
</evidence>
<dbReference type="CDD" id="cd03791">
    <property type="entry name" value="GT5_Glycogen_synthase_DULL1-like"/>
    <property type="match status" value="1"/>
</dbReference>
<keyword evidence="6" id="KW-0808">Transferase</keyword>
<dbReference type="SUPFAM" id="SSF53756">
    <property type="entry name" value="UDP-Glycosyltransferase/glycogen phosphorylase"/>
    <property type="match status" value="2"/>
</dbReference>
<feature type="domain" description="Starch synthase catalytic" evidence="10">
    <location>
        <begin position="4"/>
        <end position="79"/>
    </location>
</feature>
<sequence length="447" mass="47843">LTGRDWPDNAERFVFFSRAILEACLALGRAPDVFHLNDYQVGLIGAMLRHEYAGTPLGRSAALLGIHNLGYQGIFPVDAAPAPPPAAPGPGGAGGTAGAAGATSSSGALGAPGERGAAAAPGAPGGERPPVAEALACALGFAPELARPLGPLEFHGRLNFLKGAIRYADLIVAVSPTYAREIATPELGFGLDGVLREREGRLIGILNGIDEEIWDPRTDPLIPANYGPESMQGKGENKARLLEALHLPQQPRLPLIGMISRLVDQKGFDLLAEIADALLERGDLRLVVLGSGQARYEALCRELATRYPKHFAAAVDFNDPLAHLIEAGADFFLMPSRYEPCGLNQMYSMRYGTVPIVRATGGLADTVEEFDPATGRGSGFVFREYEPAALSAAIDRALALYARPQLFRKLVARIMERDFSWKQAAQAYLRAYERAVNERARAGRPRG</sequence>
<accession>A0A938BNG3</accession>
<evidence type="ECO:0000313" key="11">
    <source>
        <dbReference type="EMBL" id="MBM3318959.1"/>
    </source>
</evidence>
<evidence type="ECO:0000259" key="10">
    <source>
        <dbReference type="Pfam" id="PF08323"/>
    </source>
</evidence>
<dbReference type="InterPro" id="IPR013534">
    <property type="entry name" value="Starch_synth_cat_dom"/>
</dbReference>
<reference evidence="11" key="1">
    <citation type="submission" date="2019-03" db="EMBL/GenBank/DDBJ databases">
        <title>Lake Tanganyika Metagenome-Assembled Genomes (MAGs).</title>
        <authorList>
            <person name="Tran P."/>
        </authorList>
    </citation>
    <scope>NUCLEOTIDE SEQUENCE</scope>
    <source>
        <strain evidence="11">M_DeepCast_400m_m2_100</strain>
    </source>
</reference>
<feature type="compositionally biased region" description="Low complexity" evidence="8">
    <location>
        <begin position="99"/>
        <end position="126"/>
    </location>
</feature>
<dbReference type="NCBIfam" id="TIGR02095">
    <property type="entry name" value="glgA"/>
    <property type="match status" value="1"/>
</dbReference>
<dbReference type="GO" id="GO:0005978">
    <property type="term" value="P:glycogen biosynthetic process"/>
    <property type="evidence" value="ECO:0007669"/>
    <property type="project" value="UniProtKB-KW"/>
</dbReference>
<evidence type="ECO:0000259" key="9">
    <source>
        <dbReference type="Pfam" id="PF00534"/>
    </source>
</evidence>
<dbReference type="GO" id="GO:0009011">
    <property type="term" value="F:alpha-1,4-glucan glucosyltransferase (ADP-glucose donor) activity"/>
    <property type="evidence" value="ECO:0007669"/>
    <property type="project" value="UniProtKB-EC"/>
</dbReference>
<dbReference type="Proteomes" id="UP000748308">
    <property type="component" value="Unassembled WGS sequence"/>
</dbReference>